<reference evidence="8" key="1">
    <citation type="journal article" date="2021" name="Proc. Natl. Acad. Sci. U.S.A.">
        <title>A Catalog of Tens of Thousands of Viruses from Human Metagenomes Reveals Hidden Associations with Chronic Diseases.</title>
        <authorList>
            <person name="Tisza M.J."/>
            <person name="Buck C.B."/>
        </authorList>
    </citation>
    <scope>NUCLEOTIDE SEQUENCE</scope>
    <source>
        <strain evidence="8">CtBLh2</strain>
    </source>
</reference>
<accession>A0A8S5S2W5</accession>
<dbReference type="GO" id="GO:0030596">
    <property type="term" value="F:alpha-L-rhamnosidase activity"/>
    <property type="evidence" value="ECO:0007669"/>
    <property type="project" value="UniProtKB-EC"/>
</dbReference>
<evidence type="ECO:0000259" key="6">
    <source>
        <dbReference type="Pfam" id="PF17389"/>
    </source>
</evidence>
<dbReference type="InterPro" id="IPR013783">
    <property type="entry name" value="Ig-like_fold"/>
</dbReference>
<feature type="domain" description="Bacterial alpha-L-rhamnosidase N-terminal" evidence="5">
    <location>
        <begin position="183"/>
        <end position="347"/>
    </location>
</feature>
<dbReference type="Gene3D" id="2.60.40.10">
    <property type="entry name" value="Immunoglobulins"/>
    <property type="match status" value="1"/>
</dbReference>
<feature type="domain" description="Alpha-L-rhamnosidase six-hairpin glycosidase" evidence="6">
    <location>
        <begin position="465"/>
        <end position="808"/>
    </location>
</feature>
<dbReference type="PANTHER" id="PTHR33307:SF6">
    <property type="entry name" value="ALPHA-RHAMNOSIDASE (EUROFUNG)-RELATED"/>
    <property type="match status" value="1"/>
</dbReference>
<dbReference type="GO" id="GO:0005975">
    <property type="term" value="P:carbohydrate metabolic process"/>
    <property type="evidence" value="ECO:0007669"/>
    <property type="project" value="InterPro"/>
</dbReference>
<evidence type="ECO:0000259" key="7">
    <source>
        <dbReference type="Pfam" id="PF17390"/>
    </source>
</evidence>
<dbReference type="InterPro" id="IPR035398">
    <property type="entry name" value="Bac_rhamnosid_C"/>
</dbReference>
<dbReference type="InterPro" id="IPR008902">
    <property type="entry name" value="Rhamnosid_concanavalin"/>
</dbReference>
<dbReference type="Gene3D" id="1.50.10.10">
    <property type="match status" value="1"/>
</dbReference>
<dbReference type="PANTHER" id="PTHR33307">
    <property type="entry name" value="ALPHA-RHAMNOSIDASE (EUROFUNG)"/>
    <property type="match status" value="1"/>
</dbReference>
<dbReference type="Gene3D" id="2.60.420.10">
    <property type="entry name" value="Maltose phosphorylase, domain 3"/>
    <property type="match status" value="1"/>
</dbReference>
<dbReference type="Pfam" id="PF05592">
    <property type="entry name" value="Bac_rhamnosid"/>
    <property type="match status" value="1"/>
</dbReference>
<name>A0A8S5S2W5_9CAUD</name>
<feature type="domain" description="Alpha-L-rhamnosidase C-terminal" evidence="7">
    <location>
        <begin position="811"/>
        <end position="882"/>
    </location>
</feature>
<evidence type="ECO:0000256" key="1">
    <source>
        <dbReference type="ARBA" id="ARBA00001445"/>
    </source>
</evidence>
<dbReference type="InterPro" id="IPR016007">
    <property type="entry name" value="Alpha_rhamnosid"/>
</dbReference>
<evidence type="ECO:0000313" key="8">
    <source>
        <dbReference type="EMBL" id="DAF45348.1"/>
    </source>
</evidence>
<keyword evidence="3" id="KW-0378">Hydrolase</keyword>
<protein>
    <recommendedName>
        <fullName evidence="2">alpha-L-rhamnosidase</fullName>
        <ecNumber evidence="2">3.2.1.40</ecNumber>
    </recommendedName>
</protein>
<dbReference type="PIRSF" id="PIRSF010631">
    <property type="entry name" value="A-rhamnsds"/>
    <property type="match status" value="1"/>
</dbReference>
<dbReference type="Pfam" id="PF17390">
    <property type="entry name" value="Bac_rhamnosid_C"/>
    <property type="match status" value="1"/>
</dbReference>
<feature type="domain" description="Alpha-L-rhamnosidase concanavalin-like" evidence="4">
    <location>
        <begin position="359"/>
        <end position="457"/>
    </location>
</feature>
<dbReference type="Pfam" id="PF25788">
    <property type="entry name" value="Ig_Rha78A_N"/>
    <property type="match status" value="1"/>
</dbReference>
<sequence length="932" mass="105033">MNHRFTTGRAIPFLIIALTALGSLSLRKNDGVHIGRIRCEMRENPAGIDTDTPRLSWELHSDERSVHQTGYRILVASSEGLLARNRADKWDSGWVSSDESVGIDYAGTPLASREECFWKVQVRTDKGRTEWSQPARWSVALLNSTEWKARWIGIDSLFTGEQDTGQTRLAARYLRREFRVTGQVRRATLYICGLGLYEAFLNGQRIGSQELAPAPTDYDRSVRYNTFDITDALNEGDNALGVVLGNGRYFSMRNPGIRHFGFPKLLLQAEIEYADGSRRTITSDTSWRLTARGPIRANSEFDGEEYDARLEMPGWDRPGFDDTGWMQAREVGAPAGRLLAQANPNIRPCGICRPTAIRELRPGVHILDMGENMVGWLAMRRCGEPGDTIRLRFAETLNPDGTLYTANLRSARAADCYIPDGRNDGWWEPTFTYHGFRYVEISGYPGTPRTEDFEGRILCDEMELTGRFATSDSTINRVYRNAVRGIRGNYRGMPTDCPQRDERMGWLGDRTVGSLGESFVFDNDLLYAKWLQDIEETQLGNGAISDVAPNYWTLYNDDVTWPSAYIVIARTLYEQFGDRRPIDERYASMKRWMDHMRRDYMRDGIISRDTYGDWCMPPEAPELIHSQDPARKTEGALLSTATFYQLSGIMSDFARLTGRETDAREFDLLADTLREAYNRRFFDPATKSYGNNTVTANLLSLAYGLVSEGAEEEVFAHIVAKTLNDCNGHVSTGLVGIQQLMRGLTRHGRPDIAFRLATNRDYPSWGYMVEQGATTIWELWNGDTADPAMNSGNHVMLLGDLIVWYYECLAGIRNAPGSTAFSHILMEPCPVEGLDRVEASFRSPRGRIVSNWRKEKGRFEWEVVIPANCRATLGIPCSDPASVLEGGREATSADGVRFAGSSEGRARFEIGSGHYRFSVPESLINPEKNDNR</sequence>
<dbReference type="InterPro" id="IPR035396">
    <property type="entry name" value="Bac_rhamnosid6H"/>
</dbReference>
<dbReference type="EMBL" id="BK032514">
    <property type="protein sequence ID" value="DAF45348.1"/>
    <property type="molecule type" value="Genomic_DNA"/>
</dbReference>
<organism evidence="8">
    <name type="scientific">Siphoviridae sp. ctBLh2</name>
    <dbReference type="NCBI Taxonomy" id="2827803"/>
    <lineage>
        <taxon>Viruses</taxon>
        <taxon>Duplodnaviria</taxon>
        <taxon>Heunggongvirae</taxon>
        <taxon>Uroviricota</taxon>
        <taxon>Caudoviricetes</taxon>
    </lineage>
</organism>
<keyword evidence="8" id="KW-0326">Glycosidase</keyword>
<evidence type="ECO:0000256" key="3">
    <source>
        <dbReference type="ARBA" id="ARBA00022801"/>
    </source>
</evidence>
<dbReference type="SUPFAM" id="SSF48208">
    <property type="entry name" value="Six-hairpin glycosidases"/>
    <property type="match status" value="1"/>
</dbReference>
<proteinExistence type="predicted"/>
<dbReference type="InterPro" id="IPR012341">
    <property type="entry name" value="6hp_glycosidase-like_sf"/>
</dbReference>
<dbReference type="EC" id="3.2.1.40" evidence="2"/>
<dbReference type="Gene3D" id="2.60.120.260">
    <property type="entry name" value="Galactose-binding domain-like"/>
    <property type="match status" value="2"/>
</dbReference>
<dbReference type="InterPro" id="IPR008928">
    <property type="entry name" value="6-hairpin_glycosidase_sf"/>
</dbReference>
<evidence type="ECO:0000259" key="5">
    <source>
        <dbReference type="Pfam" id="PF08531"/>
    </source>
</evidence>
<evidence type="ECO:0000259" key="4">
    <source>
        <dbReference type="Pfam" id="PF05592"/>
    </source>
</evidence>
<comment type="catalytic activity">
    <reaction evidence="1">
        <text>Hydrolysis of terminal non-reducing alpha-L-rhamnose residues in alpha-L-rhamnosides.</text>
        <dbReference type="EC" id="3.2.1.40"/>
    </reaction>
</comment>
<dbReference type="Pfam" id="PF08531">
    <property type="entry name" value="Bac_rhamnosid_N"/>
    <property type="match status" value="1"/>
</dbReference>
<dbReference type="InterPro" id="IPR013737">
    <property type="entry name" value="Bac_rhamnosid_N"/>
</dbReference>
<dbReference type="Pfam" id="PF17389">
    <property type="entry name" value="Bac_rhamnosid6H"/>
    <property type="match status" value="1"/>
</dbReference>
<evidence type="ECO:0000256" key="2">
    <source>
        <dbReference type="ARBA" id="ARBA00012652"/>
    </source>
</evidence>